<name>A0ABW7US00_9ACTN</name>
<dbReference type="Pfam" id="PF08241">
    <property type="entry name" value="Methyltransf_11"/>
    <property type="match status" value="1"/>
</dbReference>
<keyword evidence="2" id="KW-0489">Methyltransferase</keyword>
<accession>A0ABW7US00</accession>
<evidence type="ECO:0000259" key="1">
    <source>
        <dbReference type="Pfam" id="PF08241"/>
    </source>
</evidence>
<comment type="caution">
    <text evidence="2">The sequence shown here is derived from an EMBL/GenBank/DDBJ whole genome shotgun (WGS) entry which is preliminary data.</text>
</comment>
<dbReference type="CDD" id="cd02440">
    <property type="entry name" value="AdoMet_MTases"/>
    <property type="match status" value="1"/>
</dbReference>
<dbReference type="SUPFAM" id="SSF53335">
    <property type="entry name" value="S-adenosyl-L-methionine-dependent methyltransferases"/>
    <property type="match status" value="1"/>
</dbReference>
<feature type="domain" description="Methyltransferase type 11" evidence="1">
    <location>
        <begin position="53"/>
        <end position="148"/>
    </location>
</feature>
<dbReference type="RefSeq" id="WP_055473023.1">
    <property type="nucleotide sequence ID" value="NZ_JBIRWE010000005.1"/>
</dbReference>
<dbReference type="InterPro" id="IPR013216">
    <property type="entry name" value="Methyltransf_11"/>
</dbReference>
<organism evidence="2 3">
    <name type="scientific">Streptomyces pathocidini</name>
    <dbReference type="NCBI Taxonomy" id="1650571"/>
    <lineage>
        <taxon>Bacteria</taxon>
        <taxon>Bacillati</taxon>
        <taxon>Actinomycetota</taxon>
        <taxon>Actinomycetes</taxon>
        <taxon>Kitasatosporales</taxon>
        <taxon>Streptomycetaceae</taxon>
        <taxon>Streptomyces</taxon>
    </lineage>
</organism>
<dbReference type="Gene3D" id="3.40.50.150">
    <property type="entry name" value="Vaccinia Virus protein VP39"/>
    <property type="match status" value="1"/>
</dbReference>
<dbReference type="InterPro" id="IPR029063">
    <property type="entry name" value="SAM-dependent_MTases_sf"/>
</dbReference>
<dbReference type="GO" id="GO:0032259">
    <property type="term" value="P:methylation"/>
    <property type="evidence" value="ECO:0007669"/>
    <property type="project" value="UniProtKB-KW"/>
</dbReference>
<dbReference type="EMBL" id="JBIRWE010000005">
    <property type="protein sequence ID" value="MFI1965396.1"/>
    <property type="molecule type" value="Genomic_DNA"/>
</dbReference>
<sequence length="222" mass="23811">MPSAQNLPEYWGTYRRSDSGEGVCALAAAAFEWTQHPGHGPGVEFLGDPRTALELGSGEAREAAYLARRGVEVTALDFSAPQVERARDQWADVPGLALVEAEACAFLTGTEASYDAVYSLWGAVWYTDPDELVPLVARRLSPGGVFAFAQAEPIEGYYGPQAMYGNGVAGTKLTVLRWSYTPDMWADILKRNGLTAIDAFVLPGPVPEAVGTLMVRAQAPEA</sequence>
<proteinExistence type="predicted"/>
<evidence type="ECO:0000313" key="3">
    <source>
        <dbReference type="Proteomes" id="UP001611548"/>
    </source>
</evidence>
<protein>
    <submittedName>
        <fullName evidence="2">Class I SAM-dependent methyltransferase</fullName>
    </submittedName>
</protein>
<dbReference type="GO" id="GO:0008168">
    <property type="term" value="F:methyltransferase activity"/>
    <property type="evidence" value="ECO:0007669"/>
    <property type="project" value="UniProtKB-KW"/>
</dbReference>
<keyword evidence="3" id="KW-1185">Reference proteome</keyword>
<evidence type="ECO:0000313" key="2">
    <source>
        <dbReference type="EMBL" id="MFI1965396.1"/>
    </source>
</evidence>
<dbReference type="Proteomes" id="UP001611548">
    <property type="component" value="Unassembled WGS sequence"/>
</dbReference>
<keyword evidence="2" id="KW-0808">Transferase</keyword>
<gene>
    <name evidence="2" type="ORF">ACH429_15000</name>
</gene>
<reference evidence="2 3" key="1">
    <citation type="submission" date="2024-10" db="EMBL/GenBank/DDBJ databases">
        <title>The Natural Products Discovery Center: Release of the First 8490 Sequenced Strains for Exploring Actinobacteria Biosynthetic Diversity.</title>
        <authorList>
            <person name="Kalkreuter E."/>
            <person name="Kautsar S.A."/>
            <person name="Yang D."/>
            <person name="Bader C.D."/>
            <person name="Teijaro C.N."/>
            <person name="Fluegel L."/>
            <person name="Davis C.M."/>
            <person name="Simpson J.R."/>
            <person name="Lauterbach L."/>
            <person name="Steele A.D."/>
            <person name="Gui C."/>
            <person name="Meng S."/>
            <person name="Li G."/>
            <person name="Viehrig K."/>
            <person name="Ye F."/>
            <person name="Su P."/>
            <person name="Kiefer A.F."/>
            <person name="Nichols A."/>
            <person name="Cepeda A.J."/>
            <person name="Yan W."/>
            <person name="Fan B."/>
            <person name="Jiang Y."/>
            <person name="Adhikari A."/>
            <person name="Zheng C.-J."/>
            <person name="Schuster L."/>
            <person name="Cowan T.M."/>
            <person name="Smanski M.J."/>
            <person name="Chevrette M.G."/>
            <person name="De Carvalho L.P.S."/>
            <person name="Shen B."/>
        </authorList>
    </citation>
    <scope>NUCLEOTIDE SEQUENCE [LARGE SCALE GENOMIC DNA]</scope>
    <source>
        <strain evidence="2 3">NPDC020327</strain>
    </source>
</reference>